<sequence length="376" mass="41212">MTSRRPSFSSLSMDGIDLEDKLSGEHSQAPEDENENEAAIILVDKLQSCGIAAGDIKKLKEAGYFTVEAIAYTPKKTLSSIKGFSENKIEKIMKEAANQIHIGFTTAMEIHNRRSQLIHITTGSKDLDRLLGGGIETGSITELFGEFRTGKTQLCHMLAVTCQLPIASGGAEGKCLYIDTEGTFRPNRILSAATRFGMDSEETLNNIACARAYNSDHQSALLLQASAMMAEARFSLLVVDSAIALYRTDYSGRSELSARQMHLARFMRSLQRLTDEFGVAVIITNHVVAQPDGAAAMFNADPKKPTGGNIVAHASCTRLKMEEIDLLSTDCMECVRLYLRKGRGENRICKIYDSPSLPENETMFAIHEDGIGDVQD</sequence>
<comment type="similarity">
    <text evidence="2 8">Belongs to the RecA family. RAD51 subfamily.</text>
</comment>
<dbReference type="GO" id="GO:0005524">
    <property type="term" value="F:ATP binding"/>
    <property type="evidence" value="ECO:0007669"/>
    <property type="project" value="UniProtKB-KW"/>
</dbReference>
<organism evidence="12 13">
    <name type="scientific">Apophysomyces ossiformis</name>
    <dbReference type="NCBI Taxonomy" id="679940"/>
    <lineage>
        <taxon>Eukaryota</taxon>
        <taxon>Fungi</taxon>
        <taxon>Fungi incertae sedis</taxon>
        <taxon>Mucoromycota</taxon>
        <taxon>Mucoromycotina</taxon>
        <taxon>Mucoromycetes</taxon>
        <taxon>Mucorales</taxon>
        <taxon>Mucorineae</taxon>
        <taxon>Mucoraceae</taxon>
        <taxon>Apophysomyces</taxon>
    </lineage>
</organism>
<dbReference type="InterPro" id="IPR027417">
    <property type="entry name" value="P-loop_NTPase"/>
</dbReference>
<evidence type="ECO:0000256" key="6">
    <source>
        <dbReference type="ARBA" id="ARBA00023242"/>
    </source>
</evidence>
<dbReference type="GO" id="GO:0000730">
    <property type="term" value="P:DNA recombinase assembly"/>
    <property type="evidence" value="ECO:0007669"/>
    <property type="project" value="TreeGrafter"/>
</dbReference>
<dbReference type="PANTHER" id="PTHR22942">
    <property type="entry name" value="RECA/RAD51/RADA DNA STRAND-PAIRING FAMILY MEMBER"/>
    <property type="match status" value="1"/>
</dbReference>
<keyword evidence="8" id="KW-0227">DNA damage</keyword>
<dbReference type="SUPFAM" id="SSF47794">
    <property type="entry name" value="Rad51 N-terminal domain-like"/>
    <property type="match status" value="1"/>
</dbReference>
<evidence type="ECO:0000259" key="10">
    <source>
        <dbReference type="PROSITE" id="PS50162"/>
    </source>
</evidence>
<dbReference type="GO" id="GO:0006312">
    <property type="term" value="P:mitotic recombination"/>
    <property type="evidence" value="ECO:0007669"/>
    <property type="project" value="TreeGrafter"/>
</dbReference>
<evidence type="ECO:0000256" key="8">
    <source>
        <dbReference type="RuleBase" id="RU364139"/>
    </source>
</evidence>
<dbReference type="AlphaFoldDB" id="A0A8H7EV50"/>
<keyword evidence="13" id="KW-1185">Reference proteome</keyword>
<dbReference type="PIRSF" id="PIRSF005856">
    <property type="entry name" value="Rad51"/>
    <property type="match status" value="1"/>
</dbReference>
<feature type="region of interest" description="Disordered" evidence="9">
    <location>
        <begin position="1"/>
        <end position="34"/>
    </location>
</feature>
<keyword evidence="4 7" id="KW-0067">ATP-binding</keyword>
<comment type="function">
    <text evidence="8">Required both for recombination and for the repair of DNA damage caused by X-rays.</text>
</comment>
<dbReference type="InterPro" id="IPR011941">
    <property type="entry name" value="DNA_recomb/repair_Rad51"/>
</dbReference>
<dbReference type="GO" id="GO:1990426">
    <property type="term" value="P:mitotic recombination-dependent replication fork processing"/>
    <property type="evidence" value="ECO:0007669"/>
    <property type="project" value="InterPro"/>
</dbReference>
<dbReference type="Pfam" id="PF08423">
    <property type="entry name" value="Rad51"/>
    <property type="match status" value="2"/>
</dbReference>
<dbReference type="InterPro" id="IPR013632">
    <property type="entry name" value="Rad51_C"/>
</dbReference>
<name>A0A8H7EV50_9FUNG</name>
<dbReference type="GO" id="GO:0003690">
    <property type="term" value="F:double-stranded DNA binding"/>
    <property type="evidence" value="ECO:0007669"/>
    <property type="project" value="InterPro"/>
</dbReference>
<dbReference type="Proteomes" id="UP000605846">
    <property type="component" value="Unassembled WGS sequence"/>
</dbReference>
<dbReference type="OrthoDB" id="10251254at2759"/>
<evidence type="ECO:0000256" key="5">
    <source>
        <dbReference type="ARBA" id="ARBA00023125"/>
    </source>
</evidence>
<dbReference type="InterPro" id="IPR003593">
    <property type="entry name" value="AAA+_ATPase"/>
</dbReference>
<keyword evidence="8" id="KW-0234">DNA repair</keyword>
<dbReference type="InterPro" id="IPR010995">
    <property type="entry name" value="DNA_repair_Rad51/TF_NusA_a-hlx"/>
</dbReference>
<dbReference type="EMBL" id="JABAYA010000014">
    <property type="protein sequence ID" value="KAF7730675.1"/>
    <property type="molecule type" value="Genomic_DNA"/>
</dbReference>
<feature type="domain" description="RecA family profile 1" evidence="10">
    <location>
        <begin position="116"/>
        <end position="287"/>
    </location>
</feature>
<keyword evidence="6 8" id="KW-0539">Nucleus</keyword>
<keyword evidence="8" id="KW-0233">DNA recombination</keyword>
<dbReference type="CDD" id="cd19513">
    <property type="entry name" value="Rad51"/>
    <property type="match status" value="1"/>
</dbReference>
<comment type="caution">
    <text evidence="12">The sequence shown here is derived from an EMBL/GenBank/DDBJ whole genome shotgun (WGS) entry which is preliminary data.</text>
</comment>
<dbReference type="GO" id="GO:0000150">
    <property type="term" value="F:DNA strand exchange activity"/>
    <property type="evidence" value="ECO:0007669"/>
    <property type="project" value="InterPro"/>
</dbReference>
<evidence type="ECO:0000313" key="13">
    <source>
        <dbReference type="Proteomes" id="UP000605846"/>
    </source>
</evidence>
<dbReference type="InterPro" id="IPR020587">
    <property type="entry name" value="RecA_monomer-monomer_interface"/>
</dbReference>
<accession>A0A8H7EV50</accession>
<evidence type="ECO:0000313" key="12">
    <source>
        <dbReference type="EMBL" id="KAF7730675.1"/>
    </source>
</evidence>
<dbReference type="InterPro" id="IPR020588">
    <property type="entry name" value="RecA_ATP-bd"/>
</dbReference>
<dbReference type="NCBIfam" id="TIGR02239">
    <property type="entry name" value="recomb_RAD51"/>
    <property type="match status" value="1"/>
</dbReference>
<comment type="subcellular location">
    <subcellularLocation>
        <location evidence="1 8">Nucleus</location>
    </subcellularLocation>
</comment>
<feature type="domain" description="RecA family profile 2" evidence="11">
    <location>
        <begin position="295"/>
        <end position="376"/>
    </location>
</feature>
<dbReference type="GO" id="GO:0000794">
    <property type="term" value="C:condensed nuclear chromosome"/>
    <property type="evidence" value="ECO:0007669"/>
    <property type="project" value="TreeGrafter"/>
</dbReference>
<protein>
    <recommendedName>
        <fullName evidence="8">DNA repair protein RAD51 homolog</fullName>
    </recommendedName>
</protein>
<dbReference type="GO" id="GO:0140664">
    <property type="term" value="F:ATP-dependent DNA damage sensor activity"/>
    <property type="evidence" value="ECO:0007669"/>
    <property type="project" value="InterPro"/>
</dbReference>
<evidence type="ECO:0000256" key="7">
    <source>
        <dbReference type="RuleBase" id="RU003422"/>
    </source>
</evidence>
<dbReference type="GO" id="GO:0007131">
    <property type="term" value="P:reciprocal meiotic recombination"/>
    <property type="evidence" value="ECO:0007669"/>
    <property type="project" value="TreeGrafter"/>
</dbReference>
<dbReference type="GO" id="GO:0042148">
    <property type="term" value="P:DNA strand invasion"/>
    <property type="evidence" value="ECO:0007669"/>
    <property type="project" value="TreeGrafter"/>
</dbReference>
<gene>
    <name evidence="12" type="primary">RAD51_1</name>
    <name evidence="12" type="ORF">EC973_001624</name>
</gene>
<dbReference type="FunFam" id="3.40.50.300:FF:002052">
    <property type="entry name" value="DNA repair protein RAD51 homolog"/>
    <property type="match status" value="1"/>
</dbReference>
<evidence type="ECO:0000256" key="4">
    <source>
        <dbReference type="ARBA" id="ARBA00022840"/>
    </source>
</evidence>
<feature type="compositionally biased region" description="Polar residues" evidence="9">
    <location>
        <begin position="1"/>
        <end position="12"/>
    </location>
</feature>
<dbReference type="SMART" id="SM00382">
    <property type="entry name" value="AAA"/>
    <property type="match status" value="1"/>
</dbReference>
<evidence type="ECO:0000256" key="1">
    <source>
        <dbReference type="ARBA" id="ARBA00004123"/>
    </source>
</evidence>
<dbReference type="Gene3D" id="1.10.150.20">
    <property type="entry name" value="5' to 3' exonuclease, C-terminal subdomain"/>
    <property type="match status" value="1"/>
</dbReference>
<evidence type="ECO:0000256" key="9">
    <source>
        <dbReference type="SAM" id="MobiDB-lite"/>
    </source>
</evidence>
<dbReference type="GO" id="GO:0003697">
    <property type="term" value="F:single-stranded DNA binding"/>
    <property type="evidence" value="ECO:0007669"/>
    <property type="project" value="InterPro"/>
</dbReference>
<proteinExistence type="inferred from homology"/>
<dbReference type="InterPro" id="IPR016467">
    <property type="entry name" value="DNA_recomb/repair_RecA-like"/>
</dbReference>
<keyword evidence="3 7" id="KW-0547">Nucleotide-binding</keyword>
<dbReference type="SUPFAM" id="SSF52540">
    <property type="entry name" value="P-loop containing nucleoside triphosphate hydrolases"/>
    <property type="match status" value="1"/>
</dbReference>
<dbReference type="PROSITE" id="PS50162">
    <property type="entry name" value="RECA_2"/>
    <property type="match status" value="1"/>
</dbReference>
<evidence type="ECO:0000256" key="3">
    <source>
        <dbReference type="ARBA" id="ARBA00022741"/>
    </source>
</evidence>
<dbReference type="GO" id="GO:0070192">
    <property type="term" value="P:chromosome organization involved in meiotic cell cycle"/>
    <property type="evidence" value="ECO:0007669"/>
    <property type="project" value="TreeGrafter"/>
</dbReference>
<dbReference type="NCBIfam" id="NF003301">
    <property type="entry name" value="PRK04301.1"/>
    <property type="match status" value="1"/>
</dbReference>
<evidence type="ECO:0000256" key="2">
    <source>
        <dbReference type="ARBA" id="ARBA00007095"/>
    </source>
</evidence>
<reference evidence="12" key="1">
    <citation type="submission" date="2020-01" db="EMBL/GenBank/DDBJ databases">
        <title>Genome Sequencing of Three Apophysomyces-Like Fungal Strains Confirms a Novel Fungal Genus in the Mucoromycota with divergent Burkholderia-like Endosymbiotic Bacteria.</title>
        <authorList>
            <person name="Stajich J.E."/>
            <person name="Macias A.M."/>
            <person name="Carter-House D."/>
            <person name="Lovett B."/>
            <person name="Kasson L.R."/>
            <person name="Berry K."/>
            <person name="Grigoriev I."/>
            <person name="Chang Y."/>
            <person name="Spatafora J."/>
            <person name="Kasson M.T."/>
        </authorList>
    </citation>
    <scope>NUCLEOTIDE SEQUENCE</scope>
    <source>
        <strain evidence="12">NRRL A-21654</strain>
    </source>
</reference>
<keyword evidence="5 8" id="KW-0238">DNA-binding</keyword>
<dbReference type="FunFam" id="1.10.150.20:FF:000008">
    <property type="entry name" value="DNA repair protein RAD51 homolog"/>
    <property type="match status" value="1"/>
</dbReference>
<evidence type="ECO:0000259" key="11">
    <source>
        <dbReference type="PROSITE" id="PS50163"/>
    </source>
</evidence>
<dbReference type="PROSITE" id="PS50163">
    <property type="entry name" value="RECA_3"/>
    <property type="match status" value="1"/>
</dbReference>
<dbReference type="Pfam" id="PF14520">
    <property type="entry name" value="HHH_5"/>
    <property type="match status" value="1"/>
</dbReference>
<dbReference type="Gene3D" id="3.40.50.300">
    <property type="entry name" value="P-loop containing nucleotide triphosphate hydrolases"/>
    <property type="match status" value="1"/>
</dbReference>
<dbReference type="PANTHER" id="PTHR22942:SF39">
    <property type="entry name" value="DNA REPAIR PROTEIN RAD51 HOMOLOG 1"/>
    <property type="match status" value="1"/>
</dbReference>